<reference evidence="2" key="2">
    <citation type="journal article" date="2021" name="PeerJ">
        <title>Extensive microbial diversity within the chicken gut microbiome revealed by metagenomics and culture.</title>
        <authorList>
            <person name="Gilroy R."/>
            <person name="Ravi A."/>
            <person name="Getino M."/>
            <person name="Pursley I."/>
            <person name="Horton D.L."/>
            <person name="Alikhan N.F."/>
            <person name="Baker D."/>
            <person name="Gharbi K."/>
            <person name="Hall N."/>
            <person name="Watson M."/>
            <person name="Adriaenssens E.M."/>
            <person name="Foster-Nyarko E."/>
            <person name="Jarju S."/>
            <person name="Secka A."/>
            <person name="Antonio M."/>
            <person name="Oren A."/>
            <person name="Chaudhuri R.R."/>
            <person name="La Ragione R."/>
            <person name="Hildebrand F."/>
            <person name="Pallen M.J."/>
        </authorList>
    </citation>
    <scope>NUCLEOTIDE SEQUENCE</scope>
    <source>
        <strain evidence="2">ChiGjej2B2-12916</strain>
    </source>
</reference>
<feature type="transmembrane region" description="Helical" evidence="1">
    <location>
        <begin position="12"/>
        <end position="30"/>
    </location>
</feature>
<feature type="transmembrane region" description="Helical" evidence="1">
    <location>
        <begin position="123"/>
        <end position="142"/>
    </location>
</feature>
<accession>A0A9D0YSM2</accession>
<name>A0A9D0YSM2_9FIRM</name>
<dbReference type="EMBL" id="DVFO01000064">
    <property type="protein sequence ID" value="HIQ61197.1"/>
    <property type="molecule type" value="Genomic_DNA"/>
</dbReference>
<protein>
    <submittedName>
        <fullName evidence="2">DUF308 domain-containing protein</fullName>
    </submittedName>
</protein>
<evidence type="ECO:0000313" key="2">
    <source>
        <dbReference type="EMBL" id="HIQ61197.1"/>
    </source>
</evidence>
<keyword evidence="1" id="KW-0472">Membrane</keyword>
<keyword evidence="1" id="KW-1133">Transmembrane helix</keyword>
<evidence type="ECO:0000313" key="3">
    <source>
        <dbReference type="Proteomes" id="UP000886879"/>
    </source>
</evidence>
<dbReference type="PANTHER" id="PTHR34989:SF1">
    <property type="entry name" value="PROTEIN HDED"/>
    <property type="match status" value="1"/>
</dbReference>
<dbReference type="Pfam" id="PF03729">
    <property type="entry name" value="DUF308"/>
    <property type="match status" value="2"/>
</dbReference>
<keyword evidence="1" id="KW-0812">Transmembrane</keyword>
<dbReference type="AlphaFoldDB" id="A0A9D0YSM2"/>
<gene>
    <name evidence="2" type="ORF">IAD31_06340</name>
</gene>
<dbReference type="InterPro" id="IPR052712">
    <property type="entry name" value="Acid_resist_chaperone_HdeD"/>
</dbReference>
<evidence type="ECO:0000256" key="1">
    <source>
        <dbReference type="SAM" id="Phobius"/>
    </source>
</evidence>
<proteinExistence type="predicted"/>
<feature type="transmembrane region" description="Helical" evidence="1">
    <location>
        <begin position="65"/>
        <end position="84"/>
    </location>
</feature>
<feature type="transmembrane region" description="Helical" evidence="1">
    <location>
        <begin position="90"/>
        <end position="111"/>
    </location>
</feature>
<sequence length="176" mass="18812">MFNYFWSRNASVGMAVLYIALGLPLVLFPAAVGTAFVWALAIGCAVYALPHLIRYLQGRKVGQSFGGDLFLTVLPLFFALFALFRPHVILSFLPFVLGALLLMDGVGKLPLMLAAIQDHAPGLAFCVISTLVPLIVGLVLIVNPFQAAQMVIMVFGIGLIVDGIGDLITALSARHS</sequence>
<organism evidence="2 3">
    <name type="scientific">Candidatus Enterenecus faecium</name>
    <dbReference type="NCBI Taxonomy" id="2840780"/>
    <lineage>
        <taxon>Bacteria</taxon>
        <taxon>Bacillati</taxon>
        <taxon>Bacillota</taxon>
        <taxon>Clostridia</taxon>
        <taxon>Eubacteriales</taxon>
        <taxon>Candidatus Enterenecus</taxon>
    </lineage>
</organism>
<feature type="transmembrane region" description="Helical" evidence="1">
    <location>
        <begin position="36"/>
        <end position="53"/>
    </location>
</feature>
<comment type="caution">
    <text evidence="2">The sequence shown here is derived from an EMBL/GenBank/DDBJ whole genome shotgun (WGS) entry which is preliminary data.</text>
</comment>
<reference evidence="2" key="1">
    <citation type="submission" date="2020-10" db="EMBL/GenBank/DDBJ databases">
        <authorList>
            <person name="Gilroy R."/>
        </authorList>
    </citation>
    <scope>NUCLEOTIDE SEQUENCE</scope>
    <source>
        <strain evidence="2">ChiGjej2B2-12916</strain>
    </source>
</reference>
<dbReference type="GO" id="GO:0005886">
    <property type="term" value="C:plasma membrane"/>
    <property type="evidence" value="ECO:0007669"/>
    <property type="project" value="TreeGrafter"/>
</dbReference>
<dbReference type="PANTHER" id="PTHR34989">
    <property type="entry name" value="PROTEIN HDED"/>
    <property type="match status" value="1"/>
</dbReference>
<dbReference type="InterPro" id="IPR005325">
    <property type="entry name" value="DUF308_memb"/>
</dbReference>
<dbReference type="Proteomes" id="UP000886879">
    <property type="component" value="Unassembled WGS sequence"/>
</dbReference>
<feature type="transmembrane region" description="Helical" evidence="1">
    <location>
        <begin position="148"/>
        <end position="171"/>
    </location>
</feature>